<dbReference type="PANTHER" id="PTHR42711">
    <property type="entry name" value="ABC TRANSPORTER ATP-BINDING PROTEIN"/>
    <property type="match status" value="1"/>
</dbReference>
<evidence type="ECO:0000256" key="1">
    <source>
        <dbReference type="ARBA" id="ARBA00004202"/>
    </source>
</evidence>
<dbReference type="RefSeq" id="WP_192763360.1">
    <property type="nucleotide sequence ID" value="NZ_JADBDZ010000001.1"/>
</dbReference>
<evidence type="ECO:0000256" key="5">
    <source>
        <dbReference type="ARBA" id="ARBA00023251"/>
    </source>
</evidence>
<organism evidence="8 9">
    <name type="scientific">Actinomadura algeriensis</name>
    <dbReference type="NCBI Taxonomy" id="1679523"/>
    <lineage>
        <taxon>Bacteria</taxon>
        <taxon>Bacillati</taxon>
        <taxon>Actinomycetota</taxon>
        <taxon>Actinomycetes</taxon>
        <taxon>Streptosporangiales</taxon>
        <taxon>Thermomonosporaceae</taxon>
        <taxon>Actinomadura</taxon>
    </lineage>
</organism>
<evidence type="ECO:0000256" key="3">
    <source>
        <dbReference type="ARBA" id="ARBA00022741"/>
    </source>
</evidence>
<dbReference type="PROSITE" id="PS50893">
    <property type="entry name" value="ABC_TRANSPORTER_2"/>
    <property type="match status" value="1"/>
</dbReference>
<evidence type="ECO:0000313" key="9">
    <source>
        <dbReference type="Proteomes" id="UP000627838"/>
    </source>
</evidence>
<accession>A0ABR9K523</accession>
<dbReference type="InterPro" id="IPR003593">
    <property type="entry name" value="AAA+_ATPase"/>
</dbReference>
<evidence type="ECO:0000256" key="4">
    <source>
        <dbReference type="ARBA" id="ARBA00022840"/>
    </source>
</evidence>
<evidence type="ECO:0000259" key="7">
    <source>
        <dbReference type="PROSITE" id="PS50893"/>
    </source>
</evidence>
<feature type="region of interest" description="Disordered" evidence="6">
    <location>
        <begin position="297"/>
        <end position="316"/>
    </location>
</feature>
<comment type="subcellular location">
    <subcellularLocation>
        <location evidence="1">Cell membrane</location>
        <topology evidence="1">Peripheral membrane protein</topology>
    </subcellularLocation>
</comment>
<dbReference type="SUPFAM" id="SSF52540">
    <property type="entry name" value="P-loop containing nucleoside triphosphate hydrolases"/>
    <property type="match status" value="1"/>
</dbReference>
<sequence length="316" mass="33759">MGIIEVDGLVKRYGGHVALDGVSFEVGEGEIFGILGPNGAGKTTAVECLEGLRAPDAGRVRVLGLDPRRDGDRLRERIGVQLQQTGLPASIRVREALELYASFYRSPRDPGELLAEWDLEDKRRARVRKLSGGQAQRLHIALALVGRPDLVFLDEPTTGLDPRGRRATWELIRRVRASGVTVVLISHFMDEAEELCDRLAVFDRGKVLASGTPEALIEEATGGGGRMRFRPSAELDVADLAGLPGVGGVERSGRHVVVSGTGDFAAAVTSALARRHVLVADLRVEQTSLDDAYVALTGGPPADAPADAPARPSDRA</sequence>
<dbReference type="InterPro" id="IPR027417">
    <property type="entry name" value="P-loop_NTPase"/>
</dbReference>
<keyword evidence="3" id="KW-0547">Nucleotide-binding</keyword>
<keyword evidence="2" id="KW-0813">Transport</keyword>
<dbReference type="InterPro" id="IPR003439">
    <property type="entry name" value="ABC_transporter-like_ATP-bd"/>
</dbReference>
<dbReference type="EMBL" id="JADBDZ010000001">
    <property type="protein sequence ID" value="MBE1537495.1"/>
    <property type="molecule type" value="Genomic_DNA"/>
</dbReference>
<proteinExistence type="predicted"/>
<reference evidence="8 9" key="1">
    <citation type="submission" date="2020-10" db="EMBL/GenBank/DDBJ databases">
        <title>Sequencing the genomes of 1000 actinobacteria strains.</title>
        <authorList>
            <person name="Klenk H.-P."/>
        </authorList>
    </citation>
    <scope>NUCLEOTIDE SEQUENCE [LARGE SCALE GENOMIC DNA]</scope>
    <source>
        <strain evidence="8 9">DSM 46744</strain>
    </source>
</reference>
<dbReference type="Gene3D" id="3.40.50.300">
    <property type="entry name" value="P-loop containing nucleotide triphosphate hydrolases"/>
    <property type="match status" value="1"/>
</dbReference>
<protein>
    <submittedName>
        <fullName evidence="8">ABC-2 type transport system ATP-binding protein</fullName>
    </submittedName>
</protein>
<keyword evidence="9" id="KW-1185">Reference proteome</keyword>
<dbReference type="PANTHER" id="PTHR42711:SF16">
    <property type="entry name" value="ABC TRANSPORTER ATP-BINDING PROTEIN"/>
    <property type="match status" value="1"/>
</dbReference>
<evidence type="ECO:0000256" key="2">
    <source>
        <dbReference type="ARBA" id="ARBA00022448"/>
    </source>
</evidence>
<keyword evidence="5" id="KW-0046">Antibiotic resistance</keyword>
<feature type="domain" description="ABC transporter" evidence="7">
    <location>
        <begin position="4"/>
        <end position="229"/>
    </location>
</feature>
<feature type="compositionally biased region" description="Low complexity" evidence="6">
    <location>
        <begin position="300"/>
        <end position="316"/>
    </location>
</feature>
<gene>
    <name evidence="8" type="ORF">H4W34_007328</name>
</gene>
<dbReference type="GO" id="GO:0005524">
    <property type="term" value="F:ATP binding"/>
    <property type="evidence" value="ECO:0007669"/>
    <property type="project" value="UniProtKB-KW"/>
</dbReference>
<keyword evidence="4 8" id="KW-0067">ATP-binding</keyword>
<dbReference type="Pfam" id="PF00005">
    <property type="entry name" value="ABC_tran"/>
    <property type="match status" value="1"/>
</dbReference>
<comment type="caution">
    <text evidence="8">The sequence shown here is derived from an EMBL/GenBank/DDBJ whole genome shotgun (WGS) entry which is preliminary data.</text>
</comment>
<dbReference type="InterPro" id="IPR050763">
    <property type="entry name" value="ABC_transporter_ATP-binding"/>
</dbReference>
<dbReference type="Proteomes" id="UP000627838">
    <property type="component" value="Unassembled WGS sequence"/>
</dbReference>
<dbReference type="SMART" id="SM00382">
    <property type="entry name" value="AAA"/>
    <property type="match status" value="1"/>
</dbReference>
<name>A0ABR9K523_9ACTN</name>
<dbReference type="CDD" id="cd03230">
    <property type="entry name" value="ABC_DR_subfamily_A"/>
    <property type="match status" value="1"/>
</dbReference>
<evidence type="ECO:0000256" key="6">
    <source>
        <dbReference type="SAM" id="MobiDB-lite"/>
    </source>
</evidence>
<evidence type="ECO:0000313" key="8">
    <source>
        <dbReference type="EMBL" id="MBE1537495.1"/>
    </source>
</evidence>